<sequence length="94" mass="10430">MLGALLPGCISIPVGSFFSLQLPCGYGGFPLFYGCMSRDAFVADGCWFRVLSLNEVDGATLLTEPYLWCALDCSLLSYFSGDWLISMLIWLAWR</sequence>
<gene>
    <name evidence="1" type="ORF">Nepgr_007982</name>
</gene>
<comment type="caution">
    <text evidence="1">The sequence shown here is derived from an EMBL/GenBank/DDBJ whole genome shotgun (WGS) entry which is preliminary data.</text>
</comment>
<dbReference type="AlphaFoldDB" id="A0AAD3S7W5"/>
<protein>
    <submittedName>
        <fullName evidence="1">Uncharacterized protein</fullName>
    </submittedName>
</protein>
<organism evidence="1 2">
    <name type="scientific">Nepenthes gracilis</name>
    <name type="common">Slender pitcher plant</name>
    <dbReference type="NCBI Taxonomy" id="150966"/>
    <lineage>
        <taxon>Eukaryota</taxon>
        <taxon>Viridiplantae</taxon>
        <taxon>Streptophyta</taxon>
        <taxon>Embryophyta</taxon>
        <taxon>Tracheophyta</taxon>
        <taxon>Spermatophyta</taxon>
        <taxon>Magnoliopsida</taxon>
        <taxon>eudicotyledons</taxon>
        <taxon>Gunneridae</taxon>
        <taxon>Pentapetalae</taxon>
        <taxon>Caryophyllales</taxon>
        <taxon>Nepenthaceae</taxon>
        <taxon>Nepenthes</taxon>
    </lineage>
</organism>
<name>A0AAD3S7W5_NEPGR</name>
<proteinExistence type="predicted"/>
<evidence type="ECO:0000313" key="2">
    <source>
        <dbReference type="Proteomes" id="UP001279734"/>
    </source>
</evidence>
<accession>A0AAD3S7W5</accession>
<dbReference type="Proteomes" id="UP001279734">
    <property type="component" value="Unassembled WGS sequence"/>
</dbReference>
<evidence type="ECO:0000313" key="1">
    <source>
        <dbReference type="EMBL" id="GMH06142.1"/>
    </source>
</evidence>
<reference evidence="1" key="1">
    <citation type="submission" date="2023-05" db="EMBL/GenBank/DDBJ databases">
        <title>Nepenthes gracilis genome sequencing.</title>
        <authorList>
            <person name="Fukushima K."/>
        </authorList>
    </citation>
    <scope>NUCLEOTIDE SEQUENCE</scope>
    <source>
        <strain evidence="1">SING2019-196</strain>
    </source>
</reference>
<keyword evidence="2" id="KW-1185">Reference proteome</keyword>
<dbReference type="EMBL" id="BSYO01000006">
    <property type="protein sequence ID" value="GMH06142.1"/>
    <property type="molecule type" value="Genomic_DNA"/>
</dbReference>